<dbReference type="SUPFAM" id="SSF52540">
    <property type="entry name" value="P-loop containing nucleoside triphosphate hydrolases"/>
    <property type="match status" value="1"/>
</dbReference>
<reference evidence="3" key="1">
    <citation type="journal article" date="2023" name="Mol. Phylogenet. Evol.">
        <title>Genome-scale phylogeny and comparative genomics of the fungal order Sordariales.</title>
        <authorList>
            <person name="Hensen N."/>
            <person name="Bonometti L."/>
            <person name="Westerberg I."/>
            <person name="Brannstrom I.O."/>
            <person name="Guillou S."/>
            <person name="Cros-Aarteil S."/>
            <person name="Calhoun S."/>
            <person name="Haridas S."/>
            <person name="Kuo A."/>
            <person name="Mondo S."/>
            <person name="Pangilinan J."/>
            <person name="Riley R."/>
            <person name="LaButti K."/>
            <person name="Andreopoulos B."/>
            <person name="Lipzen A."/>
            <person name="Chen C."/>
            <person name="Yan M."/>
            <person name="Daum C."/>
            <person name="Ng V."/>
            <person name="Clum A."/>
            <person name="Steindorff A."/>
            <person name="Ohm R.A."/>
            <person name="Martin F."/>
            <person name="Silar P."/>
            <person name="Natvig D.O."/>
            <person name="Lalanne C."/>
            <person name="Gautier V."/>
            <person name="Ament-Velasquez S.L."/>
            <person name="Kruys A."/>
            <person name="Hutchinson M.I."/>
            <person name="Powell A.J."/>
            <person name="Barry K."/>
            <person name="Miller A.N."/>
            <person name="Grigoriev I.V."/>
            <person name="Debuchy R."/>
            <person name="Gladieux P."/>
            <person name="Hiltunen Thoren M."/>
            <person name="Johannesson H."/>
        </authorList>
    </citation>
    <scope>NUCLEOTIDE SEQUENCE</scope>
    <source>
        <strain evidence="3">PSN293</strain>
    </source>
</reference>
<feature type="domain" description="Nephrocystin 3-like N-terminal" evidence="2">
    <location>
        <begin position="4"/>
        <end position="147"/>
    </location>
</feature>
<evidence type="ECO:0000259" key="2">
    <source>
        <dbReference type="Pfam" id="PF24883"/>
    </source>
</evidence>
<evidence type="ECO:0000313" key="3">
    <source>
        <dbReference type="EMBL" id="KAK4220335.1"/>
    </source>
</evidence>
<organism evidence="3 4">
    <name type="scientific">Rhypophila decipiens</name>
    <dbReference type="NCBI Taxonomy" id="261697"/>
    <lineage>
        <taxon>Eukaryota</taxon>
        <taxon>Fungi</taxon>
        <taxon>Dikarya</taxon>
        <taxon>Ascomycota</taxon>
        <taxon>Pezizomycotina</taxon>
        <taxon>Sordariomycetes</taxon>
        <taxon>Sordariomycetidae</taxon>
        <taxon>Sordariales</taxon>
        <taxon>Naviculisporaceae</taxon>
        <taxon>Rhypophila</taxon>
    </lineage>
</organism>
<proteinExistence type="predicted"/>
<dbReference type="Proteomes" id="UP001301769">
    <property type="component" value="Unassembled WGS sequence"/>
</dbReference>
<name>A0AAN6YKS8_9PEZI</name>
<dbReference type="Pfam" id="PF24883">
    <property type="entry name" value="NPHP3_N"/>
    <property type="match status" value="1"/>
</dbReference>
<dbReference type="Gene3D" id="3.40.50.300">
    <property type="entry name" value="P-loop containing nucleotide triphosphate hydrolases"/>
    <property type="match status" value="1"/>
</dbReference>
<sequence length="350" mass="39446">MPPSRLLWIHGIPGAGKTIFASFLIDKCRGHVRTMTPKAAQCVYYYCSYRHNRDESEAFLRWTVSQLCRALGHVPPKILASCRMDHHPTIDALMDGLVELLTFVDVLYLMVDGVDESKEPRDQLLDVLVRMAISPQFAKVRLLATSRLYADIKTRLGPCSMTVPMSNEEVDKDIGKFVSREINRTWTEPWRVSLREQVVEKLVDGAKGMFQWASCQVRILNRKLDASAIEQALQELPKDLDETYARILGEIPKDYRDIARNVFVWLNGVTESNSSIHVFGALPTGLLVHAINFQHLSPSQPGACPTSTGLSKIEEICGCLITVISADQKLKIYYDAVTFSHYTVFVRGES</sequence>
<dbReference type="EMBL" id="MU858045">
    <property type="protein sequence ID" value="KAK4220335.1"/>
    <property type="molecule type" value="Genomic_DNA"/>
</dbReference>
<dbReference type="PANTHER" id="PTHR10039:SF16">
    <property type="entry name" value="GPI INOSITOL-DEACYLASE"/>
    <property type="match status" value="1"/>
</dbReference>
<protein>
    <recommendedName>
        <fullName evidence="2">Nephrocystin 3-like N-terminal domain-containing protein</fullName>
    </recommendedName>
</protein>
<gene>
    <name evidence="3" type="ORF">QBC37DRAFT_445603</name>
</gene>
<dbReference type="PANTHER" id="PTHR10039">
    <property type="entry name" value="AMELOGENIN"/>
    <property type="match status" value="1"/>
</dbReference>
<dbReference type="AlphaFoldDB" id="A0AAN6YKS8"/>
<evidence type="ECO:0000256" key="1">
    <source>
        <dbReference type="ARBA" id="ARBA00022737"/>
    </source>
</evidence>
<dbReference type="InterPro" id="IPR056884">
    <property type="entry name" value="NPHP3-like_N"/>
</dbReference>
<keyword evidence="1" id="KW-0677">Repeat</keyword>
<accession>A0AAN6YKS8</accession>
<reference evidence="3" key="2">
    <citation type="submission" date="2023-05" db="EMBL/GenBank/DDBJ databases">
        <authorList>
            <consortium name="Lawrence Berkeley National Laboratory"/>
            <person name="Steindorff A."/>
            <person name="Hensen N."/>
            <person name="Bonometti L."/>
            <person name="Westerberg I."/>
            <person name="Brannstrom I.O."/>
            <person name="Guillou S."/>
            <person name="Cros-Aarteil S."/>
            <person name="Calhoun S."/>
            <person name="Haridas S."/>
            <person name="Kuo A."/>
            <person name="Mondo S."/>
            <person name="Pangilinan J."/>
            <person name="Riley R."/>
            <person name="Labutti K."/>
            <person name="Andreopoulos B."/>
            <person name="Lipzen A."/>
            <person name="Chen C."/>
            <person name="Yanf M."/>
            <person name="Daum C."/>
            <person name="Ng V."/>
            <person name="Clum A."/>
            <person name="Ohm R."/>
            <person name="Martin F."/>
            <person name="Silar P."/>
            <person name="Natvig D."/>
            <person name="Lalanne C."/>
            <person name="Gautier V."/>
            <person name="Ament-Velasquez S.L."/>
            <person name="Kruys A."/>
            <person name="Hutchinson M.I."/>
            <person name="Powell A.J."/>
            <person name="Barry K."/>
            <person name="Miller A.N."/>
            <person name="Grigoriev I.V."/>
            <person name="Debuchy R."/>
            <person name="Gladieux P."/>
            <person name="Thoren M.H."/>
            <person name="Johannesson H."/>
        </authorList>
    </citation>
    <scope>NUCLEOTIDE SEQUENCE</scope>
    <source>
        <strain evidence="3">PSN293</strain>
    </source>
</reference>
<dbReference type="InterPro" id="IPR027417">
    <property type="entry name" value="P-loop_NTPase"/>
</dbReference>
<keyword evidence="4" id="KW-1185">Reference proteome</keyword>
<comment type="caution">
    <text evidence="3">The sequence shown here is derived from an EMBL/GenBank/DDBJ whole genome shotgun (WGS) entry which is preliminary data.</text>
</comment>
<evidence type="ECO:0000313" key="4">
    <source>
        <dbReference type="Proteomes" id="UP001301769"/>
    </source>
</evidence>